<dbReference type="Gene3D" id="3.30.70.100">
    <property type="match status" value="1"/>
</dbReference>
<dbReference type="InterPro" id="IPR011008">
    <property type="entry name" value="Dimeric_a/b-barrel"/>
</dbReference>
<dbReference type="PANTHER" id="PTHR40260:SF2">
    <property type="entry name" value="BLR8190 PROTEIN"/>
    <property type="match status" value="1"/>
</dbReference>
<dbReference type="Proteomes" id="UP000193077">
    <property type="component" value="Unassembled WGS sequence"/>
</dbReference>
<dbReference type="InterPro" id="IPR009799">
    <property type="entry name" value="EthD_dom"/>
</dbReference>
<keyword evidence="3" id="KW-1185">Reference proteome</keyword>
<evidence type="ECO:0000313" key="2">
    <source>
        <dbReference type="EMBL" id="SLN53024.1"/>
    </source>
</evidence>
<proteinExistence type="predicted"/>
<dbReference type="RefSeq" id="WP_085796899.1">
    <property type="nucleotide sequence ID" value="NZ_FWFO01000002.1"/>
</dbReference>
<dbReference type="NCBIfam" id="TIGR02118">
    <property type="entry name" value="EthD family reductase"/>
    <property type="match status" value="1"/>
</dbReference>
<evidence type="ECO:0000259" key="1">
    <source>
        <dbReference type="Pfam" id="PF07110"/>
    </source>
</evidence>
<dbReference type="EMBL" id="FWFO01000002">
    <property type="protein sequence ID" value="SLN53024.1"/>
    <property type="molecule type" value="Genomic_DNA"/>
</dbReference>
<dbReference type="Pfam" id="PF07110">
    <property type="entry name" value="EthD"/>
    <property type="match status" value="1"/>
</dbReference>
<dbReference type="SUPFAM" id="SSF54909">
    <property type="entry name" value="Dimeric alpha+beta barrel"/>
    <property type="match status" value="1"/>
</dbReference>
<dbReference type="GO" id="GO:0016491">
    <property type="term" value="F:oxidoreductase activity"/>
    <property type="evidence" value="ECO:0007669"/>
    <property type="project" value="InterPro"/>
</dbReference>
<evidence type="ECO:0000313" key="3">
    <source>
        <dbReference type="Proteomes" id="UP000193077"/>
    </source>
</evidence>
<sequence length="102" mass="10517">MPVSLQVIYPVAEGSTFDHDYYANTHMPLVAEHMGAHIQSTLVTKGLAGGPDVPAGYHAVATIVFADNDALGAAMGSAGPVIADVPNFTNVQPNMLIGEVIG</sequence>
<protein>
    <submittedName>
        <fullName evidence="2">EthD protein</fullName>
    </submittedName>
</protein>
<accession>A0A1Y5T5K9</accession>
<feature type="domain" description="EthD" evidence="1">
    <location>
        <begin position="18"/>
        <end position="89"/>
    </location>
</feature>
<dbReference type="PANTHER" id="PTHR40260">
    <property type="entry name" value="BLR8190 PROTEIN"/>
    <property type="match status" value="1"/>
</dbReference>
<gene>
    <name evidence="2" type="ORF">TRL7639_02770</name>
</gene>
<organism evidence="2 3">
    <name type="scientific">Falsiruegeria litorea R37</name>
    <dbReference type="NCBI Taxonomy" id="1200284"/>
    <lineage>
        <taxon>Bacteria</taxon>
        <taxon>Pseudomonadati</taxon>
        <taxon>Pseudomonadota</taxon>
        <taxon>Alphaproteobacteria</taxon>
        <taxon>Rhodobacterales</taxon>
        <taxon>Roseobacteraceae</taxon>
        <taxon>Falsiruegeria</taxon>
    </lineage>
</organism>
<reference evidence="2 3" key="1">
    <citation type="submission" date="2017-03" db="EMBL/GenBank/DDBJ databases">
        <authorList>
            <person name="Afonso C.L."/>
            <person name="Miller P.J."/>
            <person name="Scott M.A."/>
            <person name="Spackman E."/>
            <person name="Goraichik I."/>
            <person name="Dimitrov K.M."/>
            <person name="Suarez D.L."/>
            <person name="Swayne D.E."/>
        </authorList>
    </citation>
    <scope>NUCLEOTIDE SEQUENCE [LARGE SCALE GENOMIC DNA]</scope>
    <source>
        <strain evidence="2 3">CECT 7639</strain>
    </source>
</reference>
<dbReference type="OrthoDB" id="5343971at2"/>
<name>A0A1Y5T5K9_9RHOB</name>
<dbReference type="AlphaFoldDB" id="A0A1Y5T5K9"/>